<dbReference type="AlphaFoldDB" id="A0AA35ZEY5"/>
<organism evidence="1 2">
    <name type="scientific">Lactuca saligna</name>
    <name type="common">Willowleaf lettuce</name>
    <dbReference type="NCBI Taxonomy" id="75948"/>
    <lineage>
        <taxon>Eukaryota</taxon>
        <taxon>Viridiplantae</taxon>
        <taxon>Streptophyta</taxon>
        <taxon>Embryophyta</taxon>
        <taxon>Tracheophyta</taxon>
        <taxon>Spermatophyta</taxon>
        <taxon>Magnoliopsida</taxon>
        <taxon>eudicotyledons</taxon>
        <taxon>Gunneridae</taxon>
        <taxon>Pentapetalae</taxon>
        <taxon>asterids</taxon>
        <taxon>campanulids</taxon>
        <taxon>Asterales</taxon>
        <taxon>Asteraceae</taxon>
        <taxon>Cichorioideae</taxon>
        <taxon>Cichorieae</taxon>
        <taxon>Lactucinae</taxon>
        <taxon>Lactuca</taxon>
    </lineage>
</organism>
<keyword evidence="2" id="KW-1185">Reference proteome</keyword>
<evidence type="ECO:0000313" key="1">
    <source>
        <dbReference type="EMBL" id="CAI9291359.1"/>
    </source>
</evidence>
<accession>A0AA35ZEY5</accession>
<name>A0AA35ZEY5_LACSI</name>
<protein>
    <submittedName>
        <fullName evidence="1">Uncharacterized protein</fullName>
    </submittedName>
</protein>
<reference evidence="1" key="1">
    <citation type="submission" date="2023-04" db="EMBL/GenBank/DDBJ databases">
        <authorList>
            <person name="Vijverberg K."/>
            <person name="Xiong W."/>
            <person name="Schranz E."/>
        </authorList>
    </citation>
    <scope>NUCLEOTIDE SEQUENCE</scope>
</reference>
<dbReference type="EMBL" id="OX465082">
    <property type="protein sequence ID" value="CAI9291359.1"/>
    <property type="molecule type" value="Genomic_DNA"/>
</dbReference>
<proteinExistence type="predicted"/>
<sequence>MVAESSPGQLIMISPPIVKLGNNTEDEVVELPLKNNLHIFFDPFLRQNEIHDKESNEFAVGVIDAKTWSKMIEEKIPKIIPKTPIRTPPSEPETINAWELMEGLDDTSLLRPKSAANHIRSFSFHVNPNSFTSFGESATEFP</sequence>
<dbReference type="Proteomes" id="UP001177003">
    <property type="component" value="Chromosome 6"/>
</dbReference>
<gene>
    <name evidence="1" type="ORF">LSALG_LOCUS30504</name>
</gene>
<evidence type="ECO:0000313" key="2">
    <source>
        <dbReference type="Proteomes" id="UP001177003"/>
    </source>
</evidence>